<organism evidence="5 6">
    <name type="scientific">Enterovibrio norvegicus DSM 15893</name>
    <dbReference type="NCBI Taxonomy" id="1121869"/>
    <lineage>
        <taxon>Bacteria</taxon>
        <taxon>Pseudomonadati</taxon>
        <taxon>Pseudomonadota</taxon>
        <taxon>Gammaproteobacteria</taxon>
        <taxon>Vibrionales</taxon>
        <taxon>Vibrionaceae</taxon>
        <taxon>Enterovibrio</taxon>
    </lineage>
</organism>
<evidence type="ECO:0000313" key="5">
    <source>
        <dbReference type="EMBL" id="SFP93874.1"/>
    </source>
</evidence>
<sequence>MSEVFKVAAVQAAPSFLNLDEGVTRAVAFIEEAASNGCKLVVFPETWLPGYPNHIWLGPVAWQMQFVGRYFENSIEVGSDQDKTLAEAAKRNNIQVSIGISERDGGSLYIAQWHYGEDGEIINRRRKLKPTHVERTVFGEGDGSDLVVKETSIGRVGQLSCWEHLQPLSKYAMYAQNEQIHCGVWPNFSLYRGMAYALGDVVNNAASMIYAVEGGCYVIAPCATVSTAQQDMLCQGDPEKEAMCQVGGGFTKIYAPDGQSIGSEIGEKEEGLVFADIDLSMIPYSKAVADPAGHYAKKDATRLLINRDKQHAVVESSDLSAQEAIMQVDPDQGSDNEKKERSEGQTLFKKLRPW</sequence>
<dbReference type="Pfam" id="PF00795">
    <property type="entry name" value="CN_hydrolase"/>
    <property type="match status" value="1"/>
</dbReference>
<proteinExistence type="inferred from homology"/>
<evidence type="ECO:0000313" key="6">
    <source>
        <dbReference type="Proteomes" id="UP000182692"/>
    </source>
</evidence>
<gene>
    <name evidence="5" type="ORF">SAMN03084138_03578</name>
</gene>
<dbReference type="InterPro" id="IPR036526">
    <property type="entry name" value="C-N_Hydrolase_sf"/>
</dbReference>
<accession>A0A1I5UF22</accession>
<dbReference type="EMBL" id="FOWR01000031">
    <property type="protein sequence ID" value="SFP93874.1"/>
    <property type="molecule type" value="Genomic_DNA"/>
</dbReference>
<dbReference type="GO" id="GO:0051410">
    <property type="term" value="P:detoxification of nitrogen compound"/>
    <property type="evidence" value="ECO:0007669"/>
    <property type="project" value="TreeGrafter"/>
</dbReference>
<dbReference type="Gene3D" id="3.60.110.10">
    <property type="entry name" value="Carbon-nitrogen hydrolase"/>
    <property type="match status" value="1"/>
</dbReference>
<evidence type="ECO:0000256" key="1">
    <source>
        <dbReference type="ARBA" id="ARBA00008129"/>
    </source>
</evidence>
<dbReference type="SUPFAM" id="SSF56317">
    <property type="entry name" value="Carbon-nitrogen hydrolase"/>
    <property type="match status" value="1"/>
</dbReference>
<feature type="domain" description="CN hydrolase" evidence="4">
    <location>
        <begin position="5"/>
        <end position="279"/>
    </location>
</feature>
<dbReference type="CDD" id="cd07564">
    <property type="entry name" value="nitrilases_CHs"/>
    <property type="match status" value="1"/>
</dbReference>
<name>A0A1I5UF22_9GAMM</name>
<dbReference type="PANTHER" id="PTHR46044:SF1">
    <property type="entry name" value="CN HYDROLASE DOMAIN-CONTAINING PROTEIN"/>
    <property type="match status" value="1"/>
</dbReference>
<dbReference type="Proteomes" id="UP000182692">
    <property type="component" value="Unassembled WGS sequence"/>
</dbReference>
<dbReference type="STRING" id="1121869.SAMN03084138_03578"/>
<dbReference type="RefSeq" id="WP_017016759.1">
    <property type="nucleotide sequence ID" value="NZ_FOWR01000031.1"/>
</dbReference>
<feature type="active site" description="Proton acceptor" evidence="2">
    <location>
        <position position="45"/>
    </location>
</feature>
<dbReference type="PANTHER" id="PTHR46044">
    <property type="entry name" value="NITRILASE"/>
    <property type="match status" value="1"/>
</dbReference>
<dbReference type="PROSITE" id="PS00920">
    <property type="entry name" value="NITRIL_CHT_1"/>
    <property type="match status" value="1"/>
</dbReference>
<evidence type="ECO:0000256" key="2">
    <source>
        <dbReference type="PROSITE-ProRule" id="PRU10139"/>
    </source>
</evidence>
<evidence type="ECO:0000256" key="3">
    <source>
        <dbReference type="SAM" id="MobiDB-lite"/>
    </source>
</evidence>
<dbReference type="InterPro" id="IPR000132">
    <property type="entry name" value="Nitrilase/CN_hydratase_CS"/>
</dbReference>
<feature type="region of interest" description="Disordered" evidence="3">
    <location>
        <begin position="316"/>
        <end position="354"/>
    </location>
</feature>
<dbReference type="OrthoDB" id="9803803at2"/>
<reference evidence="5 6" key="1">
    <citation type="submission" date="2016-10" db="EMBL/GenBank/DDBJ databases">
        <authorList>
            <person name="de Groot N.N."/>
        </authorList>
    </citation>
    <scope>NUCLEOTIDE SEQUENCE [LARGE SCALE GENOMIC DNA]</scope>
    <source>
        <strain evidence="5 6">DSM 15893</strain>
    </source>
</reference>
<dbReference type="GO" id="GO:0000257">
    <property type="term" value="F:nitrilase activity"/>
    <property type="evidence" value="ECO:0007669"/>
    <property type="project" value="UniProtKB-ARBA"/>
</dbReference>
<protein>
    <submittedName>
        <fullName evidence="5">Aliphatic nitrilase</fullName>
    </submittedName>
</protein>
<comment type="similarity">
    <text evidence="1">Belongs to the carbon-nitrogen hydrolase superfamily. Nitrilase family.</text>
</comment>
<dbReference type="AlphaFoldDB" id="A0A1I5UF22"/>
<dbReference type="PROSITE" id="PS50263">
    <property type="entry name" value="CN_HYDROLASE"/>
    <property type="match status" value="1"/>
</dbReference>
<dbReference type="GeneID" id="35874131"/>
<dbReference type="InterPro" id="IPR003010">
    <property type="entry name" value="C-N_Hydrolase"/>
</dbReference>
<evidence type="ECO:0000259" key="4">
    <source>
        <dbReference type="PROSITE" id="PS50263"/>
    </source>
</evidence>
<dbReference type="GO" id="GO:0018822">
    <property type="term" value="F:nitrile hydratase activity"/>
    <property type="evidence" value="ECO:0007669"/>
    <property type="project" value="TreeGrafter"/>
</dbReference>
<dbReference type="PROSITE" id="PS00921">
    <property type="entry name" value="NITRIL_CHT_2"/>
    <property type="match status" value="1"/>
</dbReference>
<dbReference type="InterPro" id="IPR044149">
    <property type="entry name" value="Nitrilases_CHs"/>
</dbReference>